<comment type="caution">
    <text evidence="1">The sequence shown here is derived from an EMBL/GenBank/DDBJ whole genome shotgun (WGS) entry which is preliminary data.</text>
</comment>
<accession>A0AA39Q633</accession>
<dbReference type="EMBL" id="JAUEPU010000014">
    <property type="protein sequence ID" value="KAK0496953.1"/>
    <property type="molecule type" value="Genomic_DNA"/>
</dbReference>
<dbReference type="AlphaFoldDB" id="A0AA39Q633"/>
<name>A0AA39Q633_9AGAR</name>
<protein>
    <submittedName>
        <fullName evidence="1">Uncharacterized protein</fullName>
    </submittedName>
</protein>
<proteinExistence type="predicted"/>
<reference evidence="1" key="1">
    <citation type="submission" date="2023-06" db="EMBL/GenBank/DDBJ databases">
        <authorList>
            <consortium name="Lawrence Berkeley National Laboratory"/>
            <person name="Ahrendt S."/>
            <person name="Sahu N."/>
            <person name="Indic B."/>
            <person name="Wong-Bajracharya J."/>
            <person name="Merenyi Z."/>
            <person name="Ke H.-M."/>
            <person name="Monk M."/>
            <person name="Kocsube S."/>
            <person name="Drula E."/>
            <person name="Lipzen A."/>
            <person name="Balint B."/>
            <person name="Henrissat B."/>
            <person name="Andreopoulos B."/>
            <person name="Martin F.M."/>
            <person name="Harder C.B."/>
            <person name="Rigling D."/>
            <person name="Ford K.L."/>
            <person name="Foster G.D."/>
            <person name="Pangilinan J."/>
            <person name="Papanicolaou A."/>
            <person name="Barry K."/>
            <person name="LaButti K."/>
            <person name="Viragh M."/>
            <person name="Koriabine M."/>
            <person name="Yan M."/>
            <person name="Riley R."/>
            <person name="Champramary S."/>
            <person name="Plett K.L."/>
            <person name="Tsai I.J."/>
            <person name="Slot J."/>
            <person name="Sipos G."/>
            <person name="Plett J."/>
            <person name="Nagy L.G."/>
            <person name="Grigoriev I.V."/>
        </authorList>
    </citation>
    <scope>NUCLEOTIDE SEQUENCE</scope>
    <source>
        <strain evidence="1">HWK02</strain>
    </source>
</reference>
<keyword evidence="2" id="KW-1185">Reference proteome</keyword>
<evidence type="ECO:0000313" key="1">
    <source>
        <dbReference type="EMBL" id="KAK0496953.1"/>
    </source>
</evidence>
<gene>
    <name evidence="1" type="ORF">EDD18DRAFT_1105257</name>
</gene>
<dbReference type="Proteomes" id="UP001175228">
    <property type="component" value="Unassembled WGS sequence"/>
</dbReference>
<evidence type="ECO:0000313" key="2">
    <source>
        <dbReference type="Proteomes" id="UP001175228"/>
    </source>
</evidence>
<sequence>MFIVGLTDPTDCIPGILFGTHCFQPEWVWVPKVHGGCINFSNWVFTVKGTVDIAEIVLRNANKDNLLIYMVKQDTDNSDIHANHLINSVLPENQHPLFGNILVLSTSVSNKIGSKQHKDIEKRALSFRTQLVNGVLLNQCWGWLSPIRDDLLYERGEHLSSSGPDQFLTVAWKHSGSPPPSDAANWLEQVDGVLYGGVNVSMWVLYPEPMSSTCKYCSVMQQIGSAMSVYWSADCV</sequence>
<organism evidence="1 2">
    <name type="scientific">Armillaria luteobubalina</name>
    <dbReference type="NCBI Taxonomy" id="153913"/>
    <lineage>
        <taxon>Eukaryota</taxon>
        <taxon>Fungi</taxon>
        <taxon>Dikarya</taxon>
        <taxon>Basidiomycota</taxon>
        <taxon>Agaricomycotina</taxon>
        <taxon>Agaricomycetes</taxon>
        <taxon>Agaricomycetidae</taxon>
        <taxon>Agaricales</taxon>
        <taxon>Marasmiineae</taxon>
        <taxon>Physalacriaceae</taxon>
        <taxon>Armillaria</taxon>
    </lineage>
</organism>